<dbReference type="AlphaFoldDB" id="A0A433U405"/>
<dbReference type="Proteomes" id="UP000271974">
    <property type="component" value="Unassembled WGS sequence"/>
</dbReference>
<keyword evidence="3" id="KW-1185">Reference proteome</keyword>
<sequence>MELNFLKEEQKSTCDQKSRKPFKNSLKARTSLQAQNSHLGVICNKFLSGYFQQLKLIFALWLKNMPARFKEIGKEKWKVFLLKYNSQFWASSSHTKFESQRNTLSTPPGYDMSWKSGHLLYEHYLFGRVLFMA</sequence>
<evidence type="ECO:0000313" key="3">
    <source>
        <dbReference type="Proteomes" id="UP000271974"/>
    </source>
</evidence>
<reference evidence="2 3" key="1">
    <citation type="submission" date="2019-01" db="EMBL/GenBank/DDBJ databases">
        <title>A draft genome assembly of the solar-powered sea slug Elysia chlorotica.</title>
        <authorList>
            <person name="Cai H."/>
            <person name="Li Q."/>
            <person name="Fang X."/>
            <person name="Li J."/>
            <person name="Curtis N.E."/>
            <person name="Altenburger A."/>
            <person name="Shibata T."/>
            <person name="Feng M."/>
            <person name="Maeda T."/>
            <person name="Schwartz J.A."/>
            <person name="Shigenobu S."/>
            <person name="Lundholm N."/>
            <person name="Nishiyama T."/>
            <person name="Yang H."/>
            <person name="Hasebe M."/>
            <person name="Li S."/>
            <person name="Pierce S.K."/>
            <person name="Wang J."/>
        </authorList>
    </citation>
    <scope>NUCLEOTIDE SEQUENCE [LARGE SCALE GENOMIC DNA]</scope>
    <source>
        <strain evidence="2">EC2010</strain>
        <tissue evidence="2">Whole organism of an adult</tissue>
    </source>
</reference>
<evidence type="ECO:0000256" key="1">
    <source>
        <dbReference type="SAM" id="MobiDB-lite"/>
    </source>
</evidence>
<feature type="compositionally biased region" description="Basic and acidic residues" evidence="1">
    <location>
        <begin position="1"/>
        <end position="18"/>
    </location>
</feature>
<gene>
    <name evidence="2" type="ORF">EGW08_003662</name>
</gene>
<feature type="region of interest" description="Disordered" evidence="1">
    <location>
        <begin position="1"/>
        <end position="22"/>
    </location>
</feature>
<name>A0A433U405_ELYCH</name>
<protein>
    <submittedName>
        <fullName evidence="2">Uncharacterized protein</fullName>
    </submittedName>
</protein>
<evidence type="ECO:0000313" key="2">
    <source>
        <dbReference type="EMBL" id="RUS88562.1"/>
    </source>
</evidence>
<comment type="caution">
    <text evidence="2">The sequence shown here is derived from an EMBL/GenBank/DDBJ whole genome shotgun (WGS) entry which is preliminary data.</text>
</comment>
<accession>A0A433U405</accession>
<proteinExistence type="predicted"/>
<dbReference type="EMBL" id="RQTK01000079">
    <property type="protein sequence ID" value="RUS88562.1"/>
    <property type="molecule type" value="Genomic_DNA"/>
</dbReference>
<organism evidence="2 3">
    <name type="scientific">Elysia chlorotica</name>
    <name type="common">Eastern emerald elysia</name>
    <name type="synonym">Sea slug</name>
    <dbReference type="NCBI Taxonomy" id="188477"/>
    <lineage>
        <taxon>Eukaryota</taxon>
        <taxon>Metazoa</taxon>
        <taxon>Spiralia</taxon>
        <taxon>Lophotrochozoa</taxon>
        <taxon>Mollusca</taxon>
        <taxon>Gastropoda</taxon>
        <taxon>Heterobranchia</taxon>
        <taxon>Euthyneura</taxon>
        <taxon>Panpulmonata</taxon>
        <taxon>Sacoglossa</taxon>
        <taxon>Placobranchoidea</taxon>
        <taxon>Plakobranchidae</taxon>
        <taxon>Elysia</taxon>
    </lineage>
</organism>